<organism evidence="1">
    <name type="scientific">Picea sitchensis</name>
    <name type="common">Sitka spruce</name>
    <name type="synonym">Pinus sitchensis</name>
    <dbReference type="NCBI Taxonomy" id="3332"/>
    <lineage>
        <taxon>Eukaryota</taxon>
        <taxon>Viridiplantae</taxon>
        <taxon>Streptophyta</taxon>
        <taxon>Embryophyta</taxon>
        <taxon>Tracheophyta</taxon>
        <taxon>Spermatophyta</taxon>
        <taxon>Pinopsida</taxon>
        <taxon>Pinidae</taxon>
        <taxon>Conifers I</taxon>
        <taxon>Pinales</taxon>
        <taxon>Pinaceae</taxon>
        <taxon>Picea</taxon>
    </lineage>
</organism>
<protein>
    <submittedName>
        <fullName evidence="1">Uncharacterized protein</fullName>
    </submittedName>
</protein>
<dbReference type="EMBL" id="EF082602">
    <property type="protein sequence ID" value="ABK21958.1"/>
    <property type="molecule type" value="mRNA"/>
</dbReference>
<reference evidence="1" key="1">
    <citation type="journal article" date="2008" name="BMC Genomics">
        <title>A conifer genomics resource of 200,000 spruce (Picea spp.) ESTs and 6,464 high-quality, sequence-finished full-length cDNAs for Sitka spruce (Picea sitchensis).</title>
        <authorList>
            <person name="Ralph S.G."/>
            <person name="Chun H.J."/>
            <person name="Kolosova N."/>
            <person name="Cooper D."/>
            <person name="Oddy C."/>
            <person name="Ritland C.E."/>
            <person name="Kirkpatrick R."/>
            <person name="Moore R."/>
            <person name="Barber S."/>
            <person name="Holt R.A."/>
            <person name="Jones S.J."/>
            <person name="Marra M.A."/>
            <person name="Douglas C.J."/>
            <person name="Ritland K."/>
            <person name="Bohlmann J."/>
        </authorList>
    </citation>
    <scope>NUCLEOTIDE SEQUENCE</scope>
    <source>
        <tissue evidence="1">Green portion of the leader tissue</tissue>
    </source>
</reference>
<sequence>MRTNLLKSKGPIQNPLDIEKTRKPLYMTHPMVKFAWTTVESIGTAGGEPYVLCFVEFIDAKCALTAISALKECLWNIWHPSSMHDKLDSMLLSC</sequence>
<proteinExistence type="evidence at transcript level"/>
<accession>A9NMU7</accession>
<name>A9NMU7_PICSI</name>
<dbReference type="AlphaFoldDB" id="A9NMU7"/>
<evidence type="ECO:0000313" key="1">
    <source>
        <dbReference type="EMBL" id="ABK21958.1"/>
    </source>
</evidence>